<keyword evidence="1" id="KW-0812">Transmembrane</keyword>
<dbReference type="EMBL" id="FILX01000015">
    <property type="protein sequence ID" value="CYX63972.1"/>
    <property type="molecule type" value="Genomic_DNA"/>
</dbReference>
<dbReference type="RefSeq" id="WP_029188813.1">
    <property type="nucleotide sequence ID" value="NZ_CEHB01000041.1"/>
</dbReference>
<dbReference type="Proteomes" id="UP000074903">
    <property type="component" value="Unassembled WGS sequence"/>
</dbReference>
<gene>
    <name evidence="2" type="ORF">ERS132531_01045</name>
</gene>
<feature type="transmembrane region" description="Helical" evidence="1">
    <location>
        <begin position="9"/>
        <end position="30"/>
    </location>
</feature>
<dbReference type="AlphaFoldDB" id="A0A116RES9"/>
<name>A0A116RES9_STRSU</name>
<organism evidence="2 3">
    <name type="scientific">Streptococcus suis</name>
    <dbReference type="NCBI Taxonomy" id="1307"/>
    <lineage>
        <taxon>Bacteria</taxon>
        <taxon>Bacillati</taxon>
        <taxon>Bacillota</taxon>
        <taxon>Bacilli</taxon>
        <taxon>Lactobacillales</taxon>
        <taxon>Streptococcaceae</taxon>
        <taxon>Streptococcus</taxon>
    </lineage>
</organism>
<accession>A0A116RES9</accession>
<keyword evidence="1" id="KW-0472">Membrane</keyword>
<evidence type="ECO:0000313" key="2">
    <source>
        <dbReference type="EMBL" id="CYX63972.1"/>
    </source>
</evidence>
<evidence type="ECO:0000256" key="1">
    <source>
        <dbReference type="SAM" id="Phobius"/>
    </source>
</evidence>
<proteinExistence type="predicted"/>
<keyword evidence="1" id="KW-1133">Transmembrane helix</keyword>
<evidence type="ECO:0000313" key="3">
    <source>
        <dbReference type="Proteomes" id="UP000074903"/>
    </source>
</evidence>
<sequence length="418" mass="47604">MEWLRKNKIFLIFGSLSAILLGIINLSFIYTTVSWDPTETSTMIYTEIVSELEEDGFQQISLEPVKDLKDGGGISKQTGIDVTFDGELYKKSNQWFKRNAKVVIRYHDYPDDLIELKGENLSKNSTQLVEQLQKIGFTNVVRVMEGEDEILSNQDLNELLINGEKITVGAEIFENDNSTYAFPKDAEVKVVYFEPLLTIPEIFRYDSYEDYNEYVEKLKDEGFTNIQVVSEASEIGFDKHLSYVSLDGKEYMELKKNRTNSTLPVKVRKSIPIIVTYKDSSEAIAKRNEEIAKQNEKIAKQRAYEEKIKNPASYQTVSYDAWIHEEIPVGTLARVTGEVIEVGEGGIISDAYIRISMDGMFNQDVYVSIDNDYFKSNILAEGDSVTLYGSVQGRKTYTTVLGASRTIPQMSVNFYNRN</sequence>
<reference evidence="2 3" key="1">
    <citation type="submission" date="2016-02" db="EMBL/GenBank/DDBJ databases">
        <authorList>
            <consortium name="Pathogen Informatics"/>
        </authorList>
    </citation>
    <scope>NUCLEOTIDE SEQUENCE [LARGE SCALE GENOMIC DNA]</scope>
    <source>
        <strain evidence="2 3">SS993</strain>
    </source>
</reference>
<protein>
    <submittedName>
        <fullName evidence="2">Excalibur domain-containing protein</fullName>
    </submittedName>
</protein>